<dbReference type="Gene3D" id="3.40.630.30">
    <property type="match status" value="1"/>
</dbReference>
<dbReference type="RefSeq" id="WP_123208631.1">
    <property type="nucleotide sequence ID" value="NZ_JBHTHO010000005.1"/>
</dbReference>
<dbReference type="PANTHER" id="PTHR43138:SF1">
    <property type="entry name" value="N-ACETYLTRANSFERASE ACA1"/>
    <property type="match status" value="1"/>
</dbReference>
<dbReference type="InterPro" id="IPR052742">
    <property type="entry name" value="Mito_N-acetyltransferase"/>
</dbReference>
<dbReference type="SUPFAM" id="SSF55729">
    <property type="entry name" value="Acyl-CoA N-acyltransferases (Nat)"/>
    <property type="match status" value="1"/>
</dbReference>
<keyword evidence="2" id="KW-0808">Transferase</keyword>
<evidence type="ECO:0000259" key="1">
    <source>
        <dbReference type="PROSITE" id="PS51186"/>
    </source>
</evidence>
<organism evidence="2 3">
    <name type="scientific">Slackia equolifaciens</name>
    <dbReference type="NCBI Taxonomy" id="498718"/>
    <lineage>
        <taxon>Bacteria</taxon>
        <taxon>Bacillati</taxon>
        <taxon>Actinomycetota</taxon>
        <taxon>Coriobacteriia</taxon>
        <taxon>Eggerthellales</taxon>
        <taxon>Eggerthellaceae</taxon>
        <taxon>Slackia</taxon>
    </lineage>
</organism>
<dbReference type="Proteomes" id="UP000269591">
    <property type="component" value="Unassembled WGS sequence"/>
</dbReference>
<proteinExistence type="predicted"/>
<dbReference type="InterPro" id="IPR016181">
    <property type="entry name" value="Acyl_CoA_acyltransferase"/>
</dbReference>
<evidence type="ECO:0000313" key="2">
    <source>
        <dbReference type="EMBL" id="RNL40479.1"/>
    </source>
</evidence>
<dbReference type="EMBL" id="QIBX01000006">
    <property type="protein sequence ID" value="RNL40479.1"/>
    <property type="molecule type" value="Genomic_DNA"/>
</dbReference>
<dbReference type="GO" id="GO:0016747">
    <property type="term" value="F:acyltransferase activity, transferring groups other than amino-acyl groups"/>
    <property type="evidence" value="ECO:0007669"/>
    <property type="project" value="InterPro"/>
</dbReference>
<dbReference type="OrthoDB" id="9788300at2"/>
<dbReference type="AlphaFoldDB" id="A0A3N0B120"/>
<dbReference type="PANTHER" id="PTHR43138">
    <property type="entry name" value="ACETYLTRANSFERASE, GNAT FAMILY"/>
    <property type="match status" value="1"/>
</dbReference>
<sequence>MASQNTQAIGVRLFTSSDVPAMREIWNQVVIDGRAFPQEDVLASDAEAEEFFASQTETAVAVQDGEVLGLYILHPNNIGRCGHIANASYAVAREARGKHVGAALVTDSLHRAKACGFRVLQFNAVVASNASALHLYEKIGFTRLGAIPGGFRNINGEYEDIYPHYYDLTTL</sequence>
<dbReference type="Pfam" id="PF00583">
    <property type="entry name" value="Acetyltransf_1"/>
    <property type="match status" value="1"/>
</dbReference>
<accession>A0A3N0B120</accession>
<keyword evidence="3" id="KW-1185">Reference proteome</keyword>
<evidence type="ECO:0000313" key="3">
    <source>
        <dbReference type="Proteomes" id="UP000269591"/>
    </source>
</evidence>
<comment type="caution">
    <text evidence="2">The sequence shown here is derived from an EMBL/GenBank/DDBJ whole genome shotgun (WGS) entry which is preliminary data.</text>
</comment>
<gene>
    <name evidence="2" type="ORF">DMP06_04940</name>
</gene>
<reference evidence="3" key="1">
    <citation type="submission" date="2018-05" db="EMBL/GenBank/DDBJ databases">
        <title>Genome Sequencing of selected type strains of the family Eggerthellaceae.</title>
        <authorList>
            <person name="Danylec N."/>
            <person name="Stoll D.A."/>
            <person name="Doetsch A."/>
            <person name="Huch M."/>
        </authorList>
    </citation>
    <scope>NUCLEOTIDE SEQUENCE [LARGE SCALE GENOMIC DNA]</scope>
    <source>
        <strain evidence="3">DSM 24851</strain>
    </source>
</reference>
<dbReference type="InterPro" id="IPR000182">
    <property type="entry name" value="GNAT_dom"/>
</dbReference>
<protein>
    <submittedName>
        <fullName evidence="2">GNAT family N-acetyltransferase</fullName>
    </submittedName>
</protein>
<dbReference type="PROSITE" id="PS51186">
    <property type="entry name" value="GNAT"/>
    <property type="match status" value="1"/>
</dbReference>
<name>A0A3N0B120_9ACTN</name>
<feature type="domain" description="N-acetyltransferase" evidence="1">
    <location>
        <begin position="9"/>
        <end position="165"/>
    </location>
</feature>